<dbReference type="STRING" id="1578165.BKG68_10100"/>
<evidence type="ECO:0000256" key="1">
    <source>
        <dbReference type="ARBA" id="ARBA00004370"/>
    </source>
</evidence>
<comment type="caution">
    <text evidence="4">The sequence shown here is derived from an EMBL/GenBank/DDBJ whole genome shotgun (WGS) entry which is preliminary data.</text>
</comment>
<comment type="subcellular location">
    <subcellularLocation>
        <location evidence="1">Membrane</location>
    </subcellularLocation>
</comment>
<keyword evidence="3" id="KW-1133">Transmembrane helix</keyword>
<gene>
    <name evidence="4" type="ORF">BST43_04935</name>
</gene>
<dbReference type="Proteomes" id="UP000192434">
    <property type="component" value="Unassembled WGS sequence"/>
</dbReference>
<keyword evidence="2 3" id="KW-0472">Membrane</keyword>
<keyword evidence="3" id="KW-0812">Transmembrane</keyword>
<evidence type="ECO:0000313" key="4">
    <source>
        <dbReference type="EMBL" id="ORB60028.1"/>
    </source>
</evidence>
<proteinExistence type="predicted"/>
<protein>
    <recommendedName>
        <fullName evidence="6">Mce protein</fullName>
    </recommendedName>
</protein>
<feature type="transmembrane region" description="Helical" evidence="3">
    <location>
        <begin position="25"/>
        <end position="49"/>
    </location>
</feature>
<sequence>MAGERGRHGMTEYPSLHPGPSGGQWRIAVASVMVGVAVVALCACGLLGWKLLHDGPVLAAQHRAQQLREQGLKAAESVTVLLTSIDSSNVDEDFAEILEHCTGDLKDQFSKSSVQLRQLLIDNRATATGKVIASAVQSDTVDAPDKKVVVLLMVDQSITNSERPDPRIDKSRMKMTMELVDGRWLASKLEYI</sequence>
<name>A0A1X0JB07_9MYCO</name>
<dbReference type="EMBL" id="MVII01000004">
    <property type="protein sequence ID" value="ORB60028.1"/>
    <property type="molecule type" value="Genomic_DNA"/>
</dbReference>
<evidence type="ECO:0000313" key="5">
    <source>
        <dbReference type="Proteomes" id="UP000192434"/>
    </source>
</evidence>
<dbReference type="AlphaFoldDB" id="A0A1X0JB07"/>
<organism evidence="4 5">
    <name type="scientific">Mycobacteroides saopaulense</name>
    <dbReference type="NCBI Taxonomy" id="1578165"/>
    <lineage>
        <taxon>Bacteria</taxon>
        <taxon>Bacillati</taxon>
        <taxon>Actinomycetota</taxon>
        <taxon>Actinomycetes</taxon>
        <taxon>Mycobacteriales</taxon>
        <taxon>Mycobacteriaceae</taxon>
        <taxon>Mycobacteroides</taxon>
    </lineage>
</organism>
<accession>A0A1X0JB07</accession>
<evidence type="ECO:0000256" key="2">
    <source>
        <dbReference type="ARBA" id="ARBA00023136"/>
    </source>
</evidence>
<evidence type="ECO:0000256" key="3">
    <source>
        <dbReference type="SAM" id="Phobius"/>
    </source>
</evidence>
<dbReference type="PANTHER" id="PTHR37042">
    <property type="entry name" value="OUTER MEMBRANE PROTEIN RV1973"/>
    <property type="match status" value="1"/>
</dbReference>
<evidence type="ECO:0008006" key="6">
    <source>
        <dbReference type="Google" id="ProtNLM"/>
    </source>
</evidence>
<dbReference type="PANTHER" id="PTHR37042:SF4">
    <property type="entry name" value="OUTER MEMBRANE PROTEIN RV1973"/>
    <property type="match status" value="1"/>
</dbReference>
<reference evidence="4 5" key="1">
    <citation type="submission" date="2016-12" db="EMBL/GenBank/DDBJ databases">
        <title>The new phylogeny of genus Mycobacterium.</title>
        <authorList>
            <person name="Tortoli E."/>
            <person name="Trovato A."/>
            <person name="Cirillo D.M."/>
        </authorList>
    </citation>
    <scope>NUCLEOTIDE SEQUENCE [LARGE SCALE GENOMIC DNA]</scope>
    <source>
        <strain evidence="4 5">CCUG 66554</strain>
    </source>
</reference>
<dbReference type="GO" id="GO:0016020">
    <property type="term" value="C:membrane"/>
    <property type="evidence" value="ECO:0007669"/>
    <property type="project" value="UniProtKB-SubCell"/>
</dbReference>